<feature type="transmembrane region" description="Helical" evidence="1">
    <location>
        <begin position="156"/>
        <end position="178"/>
    </location>
</feature>
<protein>
    <submittedName>
        <fullName evidence="2">Putative ABC transport system membrane protein</fullName>
    </submittedName>
</protein>
<feature type="transmembrane region" description="Helical" evidence="1">
    <location>
        <begin position="131"/>
        <end position="149"/>
    </location>
</feature>
<feature type="transmembrane region" description="Helical" evidence="1">
    <location>
        <begin position="243"/>
        <end position="263"/>
    </location>
</feature>
<dbReference type="Pfam" id="PF05857">
    <property type="entry name" value="TraX"/>
    <property type="match status" value="1"/>
</dbReference>
<proteinExistence type="predicted"/>
<reference evidence="2 3" key="1">
    <citation type="submission" date="2014-03" db="EMBL/GenBank/DDBJ databases">
        <title>Genomics of Bifidobacteria.</title>
        <authorList>
            <person name="Ventura M."/>
            <person name="Milani C."/>
            <person name="Lugli G.A."/>
        </authorList>
    </citation>
    <scope>NUCLEOTIDE SEQUENCE [LARGE SCALE GENOMIC DNA]</scope>
    <source>
        <strain evidence="2 3">LMG 10736</strain>
    </source>
</reference>
<gene>
    <name evidence="2" type="ORF">BBOU_0277</name>
</gene>
<evidence type="ECO:0000256" key="1">
    <source>
        <dbReference type="SAM" id="Phobius"/>
    </source>
</evidence>
<dbReference type="Proteomes" id="UP000029093">
    <property type="component" value="Unassembled WGS sequence"/>
</dbReference>
<evidence type="ECO:0000313" key="2">
    <source>
        <dbReference type="EMBL" id="KFI48815.1"/>
    </source>
</evidence>
<feature type="transmembrane region" description="Helical" evidence="1">
    <location>
        <begin position="184"/>
        <end position="201"/>
    </location>
</feature>
<feature type="transmembrane region" description="Helical" evidence="1">
    <location>
        <begin position="101"/>
        <end position="119"/>
    </location>
</feature>
<accession>A0A086ZQL5</accession>
<name>A0A086ZQL5_9BIFI</name>
<keyword evidence="1" id="KW-0472">Membrane</keyword>
<evidence type="ECO:0000313" key="3">
    <source>
        <dbReference type="Proteomes" id="UP000029093"/>
    </source>
</evidence>
<dbReference type="AlphaFoldDB" id="A0A086ZQL5"/>
<comment type="caution">
    <text evidence="2">The sequence shown here is derived from an EMBL/GenBank/DDBJ whole genome shotgun (WGS) entry which is preliminary data.</text>
</comment>
<organism evidence="2 3">
    <name type="scientific">Bifidobacterium boum</name>
    <dbReference type="NCBI Taxonomy" id="78343"/>
    <lineage>
        <taxon>Bacteria</taxon>
        <taxon>Bacillati</taxon>
        <taxon>Actinomycetota</taxon>
        <taxon>Actinomycetes</taxon>
        <taxon>Bifidobacteriales</taxon>
        <taxon>Bifidobacteriaceae</taxon>
        <taxon>Bifidobacterium</taxon>
    </lineage>
</organism>
<dbReference type="EMBL" id="JGYQ01000006">
    <property type="protein sequence ID" value="KFI48815.1"/>
    <property type="molecule type" value="Genomic_DNA"/>
</dbReference>
<feature type="transmembrane region" description="Helical" evidence="1">
    <location>
        <begin position="67"/>
        <end position="89"/>
    </location>
</feature>
<sequence>MPGMENAMSSEFADAQAVNSGKTRRKGMTEFRVKIVGWLFVLLATIGTTVLPQMLGYHAGSDNMVAMTILVVCEVASWTAIPLYAWLLVQGYRHTHNALQYGIRLLVLALISEVPYDIATSGKVWDMGSQNPVFALVVALIVLATIDWAREHLQGVSRWVVSVLVTIAGLAWVLILHIGLRQGMLNMGLLLVGMALIFHLMDAHENTMMMTAGVLGAVFFIMPAVGVAMLHTRQDELGYTRPWVKWVFYALYPLTLLVCALPVM</sequence>
<keyword evidence="1" id="KW-0812">Transmembrane</keyword>
<keyword evidence="3" id="KW-1185">Reference proteome</keyword>
<feature type="transmembrane region" description="Helical" evidence="1">
    <location>
        <begin position="35"/>
        <end position="55"/>
    </location>
</feature>
<keyword evidence="1" id="KW-1133">Transmembrane helix</keyword>
<dbReference type="InterPro" id="IPR008875">
    <property type="entry name" value="TraX"/>
</dbReference>
<feature type="transmembrane region" description="Helical" evidence="1">
    <location>
        <begin position="213"/>
        <end position="231"/>
    </location>
</feature>